<gene>
    <name evidence="3" type="ORF">EDD36DRAFT_166234</name>
</gene>
<dbReference type="PANTHER" id="PTHR15020">
    <property type="entry name" value="FLAVIN REDUCTASE-RELATED"/>
    <property type="match status" value="1"/>
</dbReference>
<organism evidence="3 4">
    <name type="scientific">Exophiala viscosa</name>
    <dbReference type="NCBI Taxonomy" id="2486360"/>
    <lineage>
        <taxon>Eukaryota</taxon>
        <taxon>Fungi</taxon>
        <taxon>Dikarya</taxon>
        <taxon>Ascomycota</taxon>
        <taxon>Pezizomycotina</taxon>
        <taxon>Eurotiomycetes</taxon>
        <taxon>Chaetothyriomycetidae</taxon>
        <taxon>Chaetothyriales</taxon>
        <taxon>Herpotrichiellaceae</taxon>
        <taxon>Exophiala</taxon>
    </lineage>
</organism>
<protein>
    <recommendedName>
        <fullName evidence="2">NAD(P)-binding domain-containing protein</fullName>
    </recommendedName>
</protein>
<evidence type="ECO:0000256" key="1">
    <source>
        <dbReference type="ARBA" id="ARBA00038376"/>
    </source>
</evidence>
<dbReference type="InterPro" id="IPR016040">
    <property type="entry name" value="NAD(P)-bd_dom"/>
</dbReference>
<dbReference type="EMBL" id="MU404352">
    <property type="protein sequence ID" value="KAI1614833.1"/>
    <property type="molecule type" value="Genomic_DNA"/>
</dbReference>
<reference evidence="3" key="1">
    <citation type="journal article" date="2022" name="bioRxiv">
        <title>Deciphering the potential niche of two novel black yeast fungi from a biological soil crust based on their genomes, phenotypes, and melanin regulation.</title>
        <authorList>
            <consortium name="DOE Joint Genome Institute"/>
            <person name="Carr E.C."/>
            <person name="Barton Q."/>
            <person name="Grambo S."/>
            <person name="Sullivan M."/>
            <person name="Renfro C.M."/>
            <person name="Kuo A."/>
            <person name="Pangilinan J."/>
            <person name="Lipzen A."/>
            <person name="Keymanesh K."/>
            <person name="Savage E."/>
            <person name="Barry K."/>
            <person name="Grigoriev I.V."/>
            <person name="Riekhof W.R."/>
            <person name="Harris S.S."/>
        </authorList>
    </citation>
    <scope>NUCLEOTIDE SEQUENCE</scope>
    <source>
        <strain evidence="3">JF 03-4F</strain>
    </source>
</reference>
<name>A0AAN6DZ77_9EURO</name>
<evidence type="ECO:0000313" key="4">
    <source>
        <dbReference type="Proteomes" id="UP001203852"/>
    </source>
</evidence>
<feature type="domain" description="NAD(P)-binding" evidence="2">
    <location>
        <begin position="13"/>
        <end position="228"/>
    </location>
</feature>
<evidence type="ECO:0000313" key="3">
    <source>
        <dbReference type="EMBL" id="KAI1614833.1"/>
    </source>
</evidence>
<dbReference type="SUPFAM" id="SSF51735">
    <property type="entry name" value="NAD(P)-binding Rossmann-fold domains"/>
    <property type="match status" value="1"/>
</dbReference>
<keyword evidence="4" id="KW-1185">Reference proteome</keyword>
<dbReference type="PANTHER" id="PTHR15020:SF50">
    <property type="entry name" value="UPF0659 PROTEIN YMR090W"/>
    <property type="match status" value="1"/>
</dbReference>
<dbReference type="InterPro" id="IPR036291">
    <property type="entry name" value="NAD(P)-bd_dom_sf"/>
</dbReference>
<dbReference type="Pfam" id="PF13460">
    <property type="entry name" value="NAD_binding_10"/>
    <property type="match status" value="1"/>
</dbReference>
<dbReference type="Proteomes" id="UP001203852">
    <property type="component" value="Unassembled WGS sequence"/>
</dbReference>
<dbReference type="Gene3D" id="3.40.50.720">
    <property type="entry name" value="NAD(P)-binding Rossmann-like Domain"/>
    <property type="match status" value="1"/>
</dbReference>
<sequence>MAATSTPRVLLLGGHGKVSLLLSPLLLAKHWNITSVVRNKDHEAEILALGKDKPGQIEVLVDSLDDVKETSQAQKVIDKVKPDYVVWSAGAGGKGGPSRTKAVDEIAAKAYISAALATPSVSKFMMVSYIASRKGTPPWWSEEDKTAADHANTNILPHYYKAKVEADEHLEALAKKRLDSGDKTFQAINLRPGTLTDAPGTGKVILGKTTARGSVTREDVARVGAVLLARNDTRGWFDLLEGKDDIEDAIDELLRSGHNGIEGEDLDRIYARAS</sequence>
<evidence type="ECO:0000259" key="2">
    <source>
        <dbReference type="Pfam" id="PF13460"/>
    </source>
</evidence>
<proteinExistence type="inferred from homology"/>
<comment type="caution">
    <text evidence="3">The sequence shown here is derived from an EMBL/GenBank/DDBJ whole genome shotgun (WGS) entry which is preliminary data.</text>
</comment>
<comment type="similarity">
    <text evidence="1">Belongs to the avfA family.</text>
</comment>
<accession>A0AAN6DZ77</accession>
<dbReference type="AlphaFoldDB" id="A0AAN6DZ77"/>